<reference evidence="9" key="1">
    <citation type="submission" date="2020-12" db="EMBL/GenBank/DDBJ databases">
        <title>Sedimentitalea sp. nov., isolated from sand in Incheon.</title>
        <authorList>
            <person name="Kim W."/>
        </authorList>
    </citation>
    <scope>NUCLEOTIDE SEQUENCE</scope>
    <source>
        <strain evidence="9">CAU 1593</strain>
    </source>
</reference>
<dbReference type="EMBL" id="JAELVR010000004">
    <property type="protein sequence ID" value="MBJ6371272.1"/>
    <property type="molecule type" value="Genomic_DNA"/>
</dbReference>
<dbReference type="InterPro" id="IPR011606">
    <property type="entry name" value="Brnchd-chn_aa_trnsp_permease"/>
</dbReference>
<keyword evidence="10" id="KW-1185">Reference proteome</keyword>
<evidence type="ECO:0000256" key="2">
    <source>
        <dbReference type="ARBA" id="ARBA00010735"/>
    </source>
</evidence>
<evidence type="ECO:0000256" key="4">
    <source>
        <dbReference type="ARBA" id="ARBA00022475"/>
    </source>
</evidence>
<comment type="subcellular location">
    <subcellularLocation>
        <location evidence="1">Cell membrane</location>
        <topology evidence="1">Multi-pass membrane protein</topology>
    </subcellularLocation>
</comment>
<gene>
    <name evidence="9" type="ORF">JF290_07005</name>
</gene>
<dbReference type="Proteomes" id="UP000619079">
    <property type="component" value="Unassembled WGS sequence"/>
</dbReference>
<keyword evidence="5 8" id="KW-0812">Transmembrane</keyword>
<dbReference type="GO" id="GO:0005886">
    <property type="term" value="C:plasma membrane"/>
    <property type="evidence" value="ECO:0007669"/>
    <property type="project" value="UniProtKB-SubCell"/>
</dbReference>
<dbReference type="PANTHER" id="PTHR34979">
    <property type="entry name" value="INNER MEMBRANE PROTEIN YGAZ"/>
    <property type="match status" value="1"/>
</dbReference>
<evidence type="ECO:0000256" key="7">
    <source>
        <dbReference type="ARBA" id="ARBA00023136"/>
    </source>
</evidence>
<sequence>MTATTPNSYFWRGIRDSLPFVFVAGPFGLLFGVLAVEAGLNLLETMTFTMTVFAGAAQFTALQLMQENTPTLIVLASALAVNLRVAMYSASLTPYLGAAPLWQRTLAAYFTVDQSYALSIVRFELEPEMTIAQRMAYFAGTVGLIAPLWYLATLAGAMMGAQIPESWALDFALPIAFLAMIAPMLRTPAHVIAALVSIVTAILAAGVPYNLGLLIAGFAGMMAGAQAELALERKARTR</sequence>
<dbReference type="Pfam" id="PF03591">
    <property type="entry name" value="AzlC"/>
    <property type="match status" value="1"/>
</dbReference>
<organism evidence="9 10">
    <name type="scientific">Sedimentitalea arenosa</name>
    <dbReference type="NCBI Taxonomy" id="2798803"/>
    <lineage>
        <taxon>Bacteria</taxon>
        <taxon>Pseudomonadati</taxon>
        <taxon>Pseudomonadota</taxon>
        <taxon>Alphaproteobacteria</taxon>
        <taxon>Rhodobacterales</taxon>
        <taxon>Paracoccaceae</taxon>
        <taxon>Sedimentitalea</taxon>
    </lineage>
</organism>
<comment type="similarity">
    <text evidence="2">Belongs to the AzlC family.</text>
</comment>
<feature type="transmembrane region" description="Helical" evidence="8">
    <location>
        <begin position="137"/>
        <end position="160"/>
    </location>
</feature>
<proteinExistence type="inferred from homology"/>
<dbReference type="PANTHER" id="PTHR34979:SF1">
    <property type="entry name" value="INNER MEMBRANE PROTEIN YGAZ"/>
    <property type="match status" value="1"/>
</dbReference>
<protein>
    <submittedName>
        <fullName evidence="9">AzlC family ABC transporter permease</fullName>
    </submittedName>
</protein>
<evidence type="ECO:0000256" key="8">
    <source>
        <dbReference type="SAM" id="Phobius"/>
    </source>
</evidence>
<keyword evidence="4" id="KW-1003">Cell membrane</keyword>
<keyword evidence="6 8" id="KW-1133">Transmembrane helix</keyword>
<name>A0A8J7J6P6_9RHOB</name>
<evidence type="ECO:0000256" key="3">
    <source>
        <dbReference type="ARBA" id="ARBA00022448"/>
    </source>
</evidence>
<comment type="caution">
    <text evidence="9">The sequence shown here is derived from an EMBL/GenBank/DDBJ whole genome shotgun (WGS) entry which is preliminary data.</text>
</comment>
<feature type="transmembrane region" description="Helical" evidence="8">
    <location>
        <begin position="189"/>
        <end position="207"/>
    </location>
</feature>
<evidence type="ECO:0000313" key="9">
    <source>
        <dbReference type="EMBL" id="MBJ6371272.1"/>
    </source>
</evidence>
<dbReference type="AlphaFoldDB" id="A0A8J7J6P6"/>
<evidence type="ECO:0000313" key="10">
    <source>
        <dbReference type="Proteomes" id="UP000619079"/>
    </source>
</evidence>
<keyword evidence="3" id="KW-0813">Transport</keyword>
<dbReference type="GO" id="GO:1903785">
    <property type="term" value="P:L-valine transmembrane transport"/>
    <property type="evidence" value="ECO:0007669"/>
    <property type="project" value="TreeGrafter"/>
</dbReference>
<keyword evidence="7 8" id="KW-0472">Membrane</keyword>
<evidence type="ECO:0000256" key="6">
    <source>
        <dbReference type="ARBA" id="ARBA00022989"/>
    </source>
</evidence>
<feature type="transmembrane region" description="Helical" evidence="8">
    <location>
        <begin position="20"/>
        <end position="40"/>
    </location>
</feature>
<evidence type="ECO:0000256" key="5">
    <source>
        <dbReference type="ARBA" id="ARBA00022692"/>
    </source>
</evidence>
<evidence type="ECO:0000256" key="1">
    <source>
        <dbReference type="ARBA" id="ARBA00004651"/>
    </source>
</evidence>
<dbReference type="RefSeq" id="WP_199024129.1">
    <property type="nucleotide sequence ID" value="NZ_JAELVR010000004.1"/>
</dbReference>
<accession>A0A8J7J6P6</accession>